<sequence length="190" mass="20639">MSRTSQQWTQKSEQSGSALIFSLVIMAVITVVAMVSMQRTTLQARMIANLQHQQTVFNAAFSELSSFLGSIDEPAEYDDAADTLGILIMQENNNVAQGQPYGLIRYNPYDAGVIQPPATAKIIGGSTIRVRMLRDPEMTKFDAQSNEGNSAGGTKFKYYMAAASSSSTLNQTMTASQEAGFYLEAVSPNQ</sequence>
<keyword evidence="1" id="KW-1133">Transmembrane helix</keyword>
<dbReference type="RefSeq" id="WP_260998601.1">
    <property type="nucleotide sequence ID" value="NZ_CP054475.1"/>
</dbReference>
<reference evidence="4" key="1">
    <citation type="submission" date="2020-06" db="EMBL/GenBank/DDBJ databases">
        <title>Thalassolituus marinus alknpb1M-1, a hydrocarbon-degrading bacterium isolated from the deep-sea overlying water using an in-situ strategy from the South China Sea basin.</title>
        <authorList>
            <person name="Dong C."/>
            <person name="Chen Y."/>
            <person name="Shao Z."/>
        </authorList>
    </citation>
    <scope>NUCLEOTIDE SEQUENCE [LARGE SCALE GENOMIC DNA]</scope>
    <source>
        <strain evidence="4">alknpb1M-1</strain>
    </source>
</reference>
<dbReference type="Pfam" id="PF14341">
    <property type="entry name" value="PilX_N"/>
    <property type="match status" value="1"/>
</dbReference>
<keyword evidence="1" id="KW-0472">Membrane</keyword>
<dbReference type="InterPro" id="IPR025746">
    <property type="entry name" value="PilX_N_dom"/>
</dbReference>
<evidence type="ECO:0000313" key="4">
    <source>
        <dbReference type="Proteomes" id="UP001065322"/>
    </source>
</evidence>
<feature type="domain" description="Type 4 fimbrial biogenesis protein PilX N-terminal" evidence="2">
    <location>
        <begin position="15"/>
        <end position="60"/>
    </location>
</feature>
<dbReference type="EMBL" id="CP054475">
    <property type="protein sequence ID" value="UXD86654.1"/>
    <property type="molecule type" value="Genomic_DNA"/>
</dbReference>
<dbReference type="Proteomes" id="UP001065322">
    <property type="component" value="Chromosome"/>
</dbReference>
<feature type="transmembrane region" description="Helical" evidence="1">
    <location>
        <begin position="18"/>
        <end position="37"/>
    </location>
</feature>
<gene>
    <name evidence="3" type="ORF">HUF19_03985</name>
</gene>
<organism evidence="3 4">
    <name type="scientific">Thalassolituus hydrocarboniclasticus</name>
    <dbReference type="NCBI Taxonomy" id="2742796"/>
    <lineage>
        <taxon>Bacteria</taxon>
        <taxon>Pseudomonadati</taxon>
        <taxon>Pseudomonadota</taxon>
        <taxon>Gammaproteobacteria</taxon>
        <taxon>Oceanospirillales</taxon>
        <taxon>Oceanospirillaceae</taxon>
        <taxon>Thalassolituus</taxon>
    </lineage>
</organism>
<keyword evidence="4" id="KW-1185">Reference proteome</keyword>
<evidence type="ECO:0000256" key="1">
    <source>
        <dbReference type="SAM" id="Phobius"/>
    </source>
</evidence>
<accession>A0ABY6A8H9</accession>
<keyword evidence="1" id="KW-0812">Transmembrane</keyword>
<evidence type="ECO:0000259" key="2">
    <source>
        <dbReference type="Pfam" id="PF14341"/>
    </source>
</evidence>
<protein>
    <recommendedName>
        <fullName evidence="2">Type 4 fimbrial biogenesis protein PilX N-terminal domain-containing protein</fullName>
    </recommendedName>
</protein>
<evidence type="ECO:0000313" key="3">
    <source>
        <dbReference type="EMBL" id="UXD86654.1"/>
    </source>
</evidence>
<name>A0ABY6A8H9_9GAMM</name>
<proteinExistence type="predicted"/>